<proteinExistence type="inferred from homology"/>
<name>A0AAU7NWU9_9GAMM</name>
<feature type="active site" description="O-(5'-phospho-DNA)-serine intermediate" evidence="6 7">
    <location>
        <position position="10"/>
    </location>
</feature>
<dbReference type="PROSITE" id="PS00398">
    <property type="entry name" value="RECOMBINASES_2"/>
    <property type="match status" value="1"/>
</dbReference>
<dbReference type="SMART" id="SM00857">
    <property type="entry name" value="Resolvase"/>
    <property type="match status" value="1"/>
</dbReference>
<keyword evidence="5" id="KW-0233">DNA recombination</keyword>
<evidence type="ECO:0000256" key="6">
    <source>
        <dbReference type="PIRSR" id="PIRSR606118-50"/>
    </source>
</evidence>
<dbReference type="PANTHER" id="PTHR30461:SF26">
    <property type="entry name" value="RESOLVASE HOMOLOG YNEB"/>
    <property type="match status" value="1"/>
</dbReference>
<evidence type="ECO:0000313" key="10">
    <source>
        <dbReference type="Proteomes" id="UP001225378"/>
    </source>
</evidence>
<dbReference type="SUPFAM" id="SSF53041">
    <property type="entry name" value="Resolvase-like"/>
    <property type="match status" value="1"/>
</dbReference>
<organism evidence="9 10">
    <name type="scientific">Methylomarinum roseum</name>
    <dbReference type="NCBI Taxonomy" id="3067653"/>
    <lineage>
        <taxon>Bacteria</taxon>
        <taxon>Pseudomonadati</taxon>
        <taxon>Pseudomonadota</taxon>
        <taxon>Gammaproteobacteria</taxon>
        <taxon>Methylococcales</taxon>
        <taxon>Methylococcaceae</taxon>
        <taxon>Methylomarinum</taxon>
    </lineage>
</organism>
<dbReference type="PROSITE" id="PS51736">
    <property type="entry name" value="RECOMBINASES_3"/>
    <property type="match status" value="1"/>
</dbReference>
<dbReference type="AlphaFoldDB" id="A0AAU7NWU9"/>
<evidence type="ECO:0000256" key="3">
    <source>
        <dbReference type="ARBA" id="ARBA00023100"/>
    </source>
</evidence>
<evidence type="ECO:0000256" key="7">
    <source>
        <dbReference type="PROSITE-ProRule" id="PRU10137"/>
    </source>
</evidence>
<feature type="domain" description="Resolvase/invertase-type recombinase catalytic" evidence="8">
    <location>
        <begin position="2"/>
        <end position="138"/>
    </location>
</feature>
<dbReference type="GO" id="GO:0015074">
    <property type="term" value="P:DNA integration"/>
    <property type="evidence" value="ECO:0007669"/>
    <property type="project" value="UniProtKB-KW"/>
</dbReference>
<accession>A0AAU7NWU9</accession>
<gene>
    <name evidence="9" type="ORF">Q9L42_004650</name>
</gene>
<dbReference type="CDD" id="cd03768">
    <property type="entry name" value="SR_ResInv"/>
    <property type="match status" value="1"/>
</dbReference>
<dbReference type="PANTHER" id="PTHR30461">
    <property type="entry name" value="DNA-INVERTASE FROM LAMBDOID PROPHAGE"/>
    <property type="match status" value="1"/>
</dbReference>
<dbReference type="InterPro" id="IPR006119">
    <property type="entry name" value="Resolv_N"/>
</dbReference>
<evidence type="ECO:0000256" key="1">
    <source>
        <dbReference type="ARBA" id="ARBA00009913"/>
    </source>
</evidence>
<dbReference type="InterPro" id="IPR006118">
    <property type="entry name" value="Recombinase_CS"/>
</dbReference>
<evidence type="ECO:0000313" key="9">
    <source>
        <dbReference type="EMBL" id="XBS21419.1"/>
    </source>
</evidence>
<reference evidence="9 10" key="1">
    <citation type="journal article" date="2024" name="Microbiology">
        <title>Methylomarinum rosea sp. nov., a novel halophilic methanotrophic bacterium from the hypersaline Lake Elton.</title>
        <authorList>
            <person name="Suleimanov R.Z."/>
            <person name="Oshkin I.Y."/>
            <person name="Danilova O.V."/>
            <person name="Suzina N.E."/>
            <person name="Dedysh S.N."/>
        </authorList>
    </citation>
    <scope>NUCLEOTIDE SEQUENCE [LARGE SCALE GENOMIC DNA]</scope>
    <source>
        <strain evidence="9 10">Ch1-1</strain>
    </source>
</reference>
<evidence type="ECO:0000256" key="2">
    <source>
        <dbReference type="ARBA" id="ARBA00022908"/>
    </source>
</evidence>
<dbReference type="InterPro" id="IPR036162">
    <property type="entry name" value="Resolvase-like_N_sf"/>
</dbReference>
<keyword evidence="3" id="KW-0230">DNA invertase</keyword>
<keyword evidence="4" id="KW-0238">DNA-binding</keyword>
<dbReference type="FunFam" id="3.40.50.1390:FF:000001">
    <property type="entry name" value="DNA recombinase"/>
    <property type="match status" value="1"/>
</dbReference>
<dbReference type="CDD" id="cd00569">
    <property type="entry name" value="HTH_Hin_like"/>
    <property type="match status" value="1"/>
</dbReference>
<keyword evidence="10" id="KW-1185">Reference proteome</keyword>
<dbReference type="RefSeq" id="WP_305909591.1">
    <property type="nucleotide sequence ID" value="NZ_CP157743.1"/>
</dbReference>
<protein>
    <submittedName>
        <fullName evidence="9">Recombinase family protein</fullName>
    </submittedName>
</protein>
<dbReference type="Pfam" id="PF00239">
    <property type="entry name" value="Resolvase"/>
    <property type="match status" value="1"/>
</dbReference>
<evidence type="ECO:0000256" key="4">
    <source>
        <dbReference type="ARBA" id="ARBA00023125"/>
    </source>
</evidence>
<dbReference type="InterPro" id="IPR050639">
    <property type="entry name" value="SSR_resolvase"/>
</dbReference>
<dbReference type="Proteomes" id="UP001225378">
    <property type="component" value="Chromosome"/>
</dbReference>
<dbReference type="PROSITE" id="PS00397">
    <property type="entry name" value="RECOMBINASES_1"/>
    <property type="match status" value="1"/>
</dbReference>
<comment type="similarity">
    <text evidence="1">Belongs to the site-specific recombinase resolvase family.</text>
</comment>
<dbReference type="EMBL" id="CP157743">
    <property type="protein sequence ID" value="XBS21419.1"/>
    <property type="molecule type" value="Genomic_DNA"/>
</dbReference>
<dbReference type="Gene3D" id="3.40.50.1390">
    <property type="entry name" value="Resolvase, N-terminal catalytic domain"/>
    <property type="match status" value="1"/>
</dbReference>
<dbReference type="GO" id="GO:0003677">
    <property type="term" value="F:DNA binding"/>
    <property type="evidence" value="ECO:0007669"/>
    <property type="project" value="UniProtKB-KW"/>
</dbReference>
<dbReference type="GO" id="GO:0000150">
    <property type="term" value="F:DNA strand exchange activity"/>
    <property type="evidence" value="ECO:0007669"/>
    <property type="project" value="UniProtKB-KW"/>
</dbReference>
<keyword evidence="2" id="KW-0229">DNA integration</keyword>
<evidence type="ECO:0000256" key="5">
    <source>
        <dbReference type="ARBA" id="ARBA00023172"/>
    </source>
</evidence>
<dbReference type="KEGG" id="mech:Q9L42_004650"/>
<sequence>MAKIGYARVSSTGQSLDAQLKKLTKYCGDGDSEIFQEKHTGTTDNRPQLKACLRHLRKGDQLVVTKLDRLARSTLHLTQIADDLQTRGIELVVLDQNIDTSTPTGKLLFNMLASIAEFETALRKERQTDGIAKAKENGVKFGAKSKLTPTQITELKEKRASGTKIKDLMSEYQISKATAYRLLSD</sequence>
<evidence type="ECO:0000259" key="8">
    <source>
        <dbReference type="PROSITE" id="PS51736"/>
    </source>
</evidence>